<feature type="transmembrane region" description="Helical" evidence="2">
    <location>
        <begin position="243"/>
        <end position="264"/>
    </location>
</feature>
<organism evidence="4 5">
    <name type="scientific">Nibricoccus aquaticus</name>
    <dbReference type="NCBI Taxonomy" id="2576891"/>
    <lineage>
        <taxon>Bacteria</taxon>
        <taxon>Pseudomonadati</taxon>
        <taxon>Verrucomicrobiota</taxon>
        <taxon>Opitutia</taxon>
        <taxon>Opitutales</taxon>
        <taxon>Opitutaceae</taxon>
        <taxon>Nibricoccus</taxon>
    </lineage>
</organism>
<dbReference type="AlphaFoldDB" id="A0A290QAM2"/>
<accession>A0A290QAM2</accession>
<feature type="transmembrane region" description="Helical" evidence="2">
    <location>
        <begin position="170"/>
        <end position="189"/>
    </location>
</feature>
<feature type="transmembrane region" description="Helical" evidence="2">
    <location>
        <begin position="308"/>
        <end position="331"/>
    </location>
</feature>
<proteinExistence type="predicted"/>
<feature type="transmembrane region" description="Helical" evidence="2">
    <location>
        <begin position="375"/>
        <end position="397"/>
    </location>
</feature>
<dbReference type="PANTHER" id="PTHR36927:SF1">
    <property type="entry name" value="MDO-LIKE PROTEIN"/>
    <property type="match status" value="1"/>
</dbReference>
<keyword evidence="5" id="KW-1185">Reference proteome</keyword>
<evidence type="ECO:0000313" key="4">
    <source>
        <dbReference type="EMBL" id="ATC65574.1"/>
    </source>
</evidence>
<feature type="transmembrane region" description="Helical" evidence="2">
    <location>
        <begin position="351"/>
        <end position="369"/>
    </location>
</feature>
<dbReference type="RefSeq" id="WP_096057203.1">
    <property type="nucleotide sequence ID" value="NZ_CP023344.1"/>
</dbReference>
<feature type="domain" description="Acyltransferase 3" evidence="3">
    <location>
        <begin position="30"/>
        <end position="393"/>
    </location>
</feature>
<keyword evidence="2" id="KW-1133">Transmembrane helix</keyword>
<feature type="transmembrane region" description="Helical" evidence="2">
    <location>
        <begin position="276"/>
        <end position="296"/>
    </location>
</feature>
<name>A0A290QAM2_9BACT</name>
<dbReference type="Pfam" id="PF01757">
    <property type="entry name" value="Acyl_transf_3"/>
    <property type="match status" value="1"/>
</dbReference>
<dbReference type="InterPro" id="IPR050623">
    <property type="entry name" value="Glucan_succinyl_AcylTrfase"/>
</dbReference>
<dbReference type="InterPro" id="IPR002656">
    <property type="entry name" value="Acyl_transf_3_dom"/>
</dbReference>
<feature type="transmembrane region" description="Helical" evidence="2">
    <location>
        <begin position="210"/>
        <end position="231"/>
    </location>
</feature>
<feature type="transmembrane region" description="Helical" evidence="2">
    <location>
        <begin position="38"/>
        <end position="62"/>
    </location>
</feature>
<dbReference type="EMBL" id="CP023344">
    <property type="protein sequence ID" value="ATC65574.1"/>
    <property type="molecule type" value="Genomic_DNA"/>
</dbReference>
<dbReference type="GO" id="GO:0016747">
    <property type="term" value="F:acyltransferase activity, transferring groups other than amino-acyl groups"/>
    <property type="evidence" value="ECO:0007669"/>
    <property type="project" value="InterPro"/>
</dbReference>
<keyword evidence="2" id="KW-0472">Membrane</keyword>
<evidence type="ECO:0000256" key="1">
    <source>
        <dbReference type="SAM" id="MobiDB-lite"/>
    </source>
</evidence>
<dbReference type="PANTHER" id="PTHR36927">
    <property type="entry name" value="BLR4337 PROTEIN"/>
    <property type="match status" value="1"/>
</dbReference>
<reference evidence="4 5" key="1">
    <citation type="submission" date="2017-09" db="EMBL/GenBank/DDBJ databases">
        <title>Complete genome sequence of Verrucomicrobial strain HZ-65, isolated from freshwater.</title>
        <authorList>
            <person name="Choi A."/>
        </authorList>
    </citation>
    <scope>NUCLEOTIDE SEQUENCE [LARGE SCALE GENOMIC DNA]</scope>
    <source>
        <strain evidence="4 5">HZ-65</strain>
    </source>
</reference>
<feature type="region of interest" description="Disordered" evidence="1">
    <location>
        <begin position="420"/>
        <end position="453"/>
    </location>
</feature>
<evidence type="ECO:0000313" key="5">
    <source>
        <dbReference type="Proteomes" id="UP000217265"/>
    </source>
</evidence>
<feature type="transmembrane region" description="Helical" evidence="2">
    <location>
        <begin position="113"/>
        <end position="134"/>
    </location>
</feature>
<protein>
    <recommendedName>
        <fullName evidence="3">Acyltransferase 3 domain-containing protein</fullName>
    </recommendedName>
</protein>
<gene>
    <name evidence="4" type="ORF">CMV30_17360</name>
</gene>
<dbReference type="OrthoDB" id="341887at2"/>
<feature type="transmembrane region" description="Helical" evidence="2">
    <location>
        <begin position="68"/>
        <end position="92"/>
    </location>
</feature>
<evidence type="ECO:0000256" key="2">
    <source>
        <dbReference type="SAM" id="Phobius"/>
    </source>
</evidence>
<dbReference type="Proteomes" id="UP000217265">
    <property type="component" value="Chromosome"/>
</dbReference>
<dbReference type="KEGG" id="vbh:CMV30_17360"/>
<keyword evidence="2" id="KW-0812">Transmembrane</keyword>
<evidence type="ECO:0000259" key="3">
    <source>
        <dbReference type="Pfam" id="PF01757"/>
    </source>
</evidence>
<sequence length="453" mass="49961">MSAYPIVSSAADYSNGAASAPAPASSPRLHYLDAARAFALLLGVVFHASLSFMPAFIGWAVMDVSTSALVPAFVLMSHAFRMETFFLLAGFFSQLALSRQKLAHFIGSRFLRIGVPFVAGWFILRPLIVSGWVMGRASMSGDYDFGAALHSGFQDIARLPEGLFTGTHLWFLYYLNLITALALMIRVLGQIFRQTFRRFLRFIDHAFSSLISTRACLPGLVVPTAAALWFMNGWGMDTPDRTLSPHLPALLIYSGFFLAGWLAARREGLLDRFARLTWSRGVITVIAIATTLLLSNVQMNPATPRYELARATFCVSYAAMMWLLVSLTLGVFKKLNAGPIRLTRYLADSAYWIYLVHLPVVVWLQVMAAELPLHGLMKLAGISLITLATGLLTYDLFVRSTALGQLLSGRRSPRVIPGLFRRTSRPAPQNSREQNEKSLSPVPAARAPIIKPT</sequence>